<accession>F4G684</accession>
<keyword evidence="2" id="KW-0808">Transferase</keyword>
<dbReference type="AlphaFoldDB" id="F4G684"/>
<dbReference type="InterPro" id="IPR028098">
    <property type="entry name" value="Glyco_trans_4-like_N"/>
</dbReference>
<dbReference type="KEGG" id="adk:Alide2_0699"/>
<evidence type="ECO:0000313" key="2">
    <source>
        <dbReference type="EMBL" id="AEB83115.1"/>
    </source>
</evidence>
<dbReference type="eggNOG" id="COG0438">
    <property type="taxonomic scope" value="Bacteria"/>
</dbReference>
<dbReference type="SUPFAM" id="SSF53756">
    <property type="entry name" value="UDP-Glycosyltransferase/glycogen phosphorylase"/>
    <property type="match status" value="1"/>
</dbReference>
<reference evidence="2 3" key="1">
    <citation type="journal article" date="2011" name="J. Bacteriol.">
        <title>Genome Sequences of Alicycliphilus denitrificans Strains BC and K601T.</title>
        <authorList>
            <person name="Oosterkamp M.J."/>
            <person name="Veuskens T."/>
            <person name="Plugge C.M."/>
            <person name="Langenhoff A.A."/>
            <person name="Gerritse J."/>
            <person name="van Berkel W.J."/>
            <person name="Pieper D.H."/>
            <person name="Junca H."/>
            <person name="Goodwin L.A."/>
            <person name="Daligault H.E."/>
            <person name="Bruce D.C."/>
            <person name="Detter J.C."/>
            <person name="Tapia R."/>
            <person name="Han C.S."/>
            <person name="Land M.L."/>
            <person name="Hauser L.J."/>
            <person name="Smidt H."/>
            <person name="Stams A.J."/>
        </authorList>
    </citation>
    <scope>NUCLEOTIDE SEQUENCE [LARGE SCALE GENOMIC DNA]</scope>
    <source>
        <strain evidence="3">DSM 14773 / CIP 107495 / K601</strain>
    </source>
</reference>
<dbReference type="Proteomes" id="UP000007938">
    <property type="component" value="Chromosome"/>
</dbReference>
<reference evidence="2 3" key="2">
    <citation type="submission" date="2011-04" db="EMBL/GenBank/DDBJ databases">
        <title>Complete sequence of chromosome of Alicycliphilus denitrificans K601.</title>
        <authorList>
            <consortium name="US DOE Joint Genome Institute"/>
            <person name="Lucas S."/>
            <person name="Han J."/>
            <person name="Lapidus A."/>
            <person name="Cheng J.-F."/>
            <person name="Goodwin L."/>
            <person name="Pitluck S."/>
            <person name="Peters L."/>
            <person name="Zeytun A."/>
            <person name="Detter J.C."/>
            <person name="Han C."/>
            <person name="Tapia R."/>
            <person name="Land M."/>
            <person name="Hauser L."/>
            <person name="Kyrpides N."/>
            <person name="Ivanova N."/>
            <person name="Mikhailova N."/>
            <person name="Pagani I."/>
            <person name="Oosterkamp M."/>
            <person name="Pieper D."/>
            <person name="van Berkel W."/>
            <person name="Langenhoff A."/>
            <person name="Smidt H."/>
            <person name="Stams A."/>
            <person name="Woyke T."/>
        </authorList>
    </citation>
    <scope>NUCLEOTIDE SEQUENCE [LARGE SCALE GENOMIC DNA]</scope>
    <source>
        <strain evidence="3">DSM 14773 / CIP 107495 / K601</strain>
    </source>
</reference>
<dbReference type="InterPro" id="IPR017522">
    <property type="entry name" value="Sugar_tfrase_PEP-CTERM_Stp2"/>
</dbReference>
<dbReference type="HOGENOM" id="CLU_009583_0_3_4"/>
<gene>
    <name evidence="2" type="ordered locus">Alide2_0699</name>
</gene>
<protein>
    <submittedName>
        <fullName evidence="2">Sugar transferase, PEP-CTERM/EpsH1 system associated</fullName>
    </submittedName>
</protein>
<evidence type="ECO:0000313" key="3">
    <source>
        <dbReference type="Proteomes" id="UP000007938"/>
    </source>
</evidence>
<name>F4G684_ALIDK</name>
<dbReference type="NCBIfam" id="TIGR03088">
    <property type="entry name" value="stp2"/>
    <property type="match status" value="1"/>
</dbReference>
<proteinExistence type="predicted"/>
<evidence type="ECO:0000259" key="1">
    <source>
        <dbReference type="Pfam" id="PF13439"/>
    </source>
</evidence>
<keyword evidence="3" id="KW-1185">Reference proteome</keyword>
<dbReference type="Pfam" id="PF13692">
    <property type="entry name" value="Glyco_trans_1_4"/>
    <property type="match status" value="1"/>
</dbReference>
<dbReference type="OrthoDB" id="9775208at2"/>
<dbReference type="EMBL" id="CP002657">
    <property type="protein sequence ID" value="AEB83115.1"/>
    <property type="molecule type" value="Genomic_DNA"/>
</dbReference>
<dbReference type="PANTHER" id="PTHR45947">
    <property type="entry name" value="SULFOQUINOVOSYL TRANSFERASE SQD2"/>
    <property type="match status" value="1"/>
</dbReference>
<dbReference type="GO" id="GO:0016758">
    <property type="term" value="F:hexosyltransferase activity"/>
    <property type="evidence" value="ECO:0007669"/>
    <property type="project" value="TreeGrafter"/>
</dbReference>
<dbReference type="STRING" id="596154.Alide2_0699"/>
<dbReference type="InterPro" id="IPR050194">
    <property type="entry name" value="Glycosyltransferase_grp1"/>
</dbReference>
<sequence>MAEADRVRVVHVVHSFGVGGLENVIVQLINRLPPARFEHVVLALTTVSEFRQRIARPDVRFIALHKPPGHAVPLYPRLYRLLRELRPHVLHTCNLAALEVVPLAWLARVPLRVHAEHGWDAHDPQGRNPRYQRLRRLYRPFVNHYVAVSRDLDDYLGRAVGVPARRRHLIANGVDTDAFAPAHGMPRAVSGCPFEPGRHWLVGTVGRLQTVKNQPLLARAFVRALQDNPAMRDTARLVIVGEGPLRTEVERVLAEAGMSDLAWLPGARADVADVLRSFDLFVLPSQTEGTSCTLQEAMASGLPVVATAVGGTPDLVQEGVTGHLVPSDDEQALADAMARAFSDPGAAVRQGQAGREHALRRFAMGTMVRQYQQLFDPQVGRATV</sequence>
<dbReference type="Gene3D" id="3.40.50.2000">
    <property type="entry name" value="Glycogen Phosphorylase B"/>
    <property type="match status" value="2"/>
</dbReference>
<dbReference type="Pfam" id="PF13439">
    <property type="entry name" value="Glyco_transf_4"/>
    <property type="match status" value="1"/>
</dbReference>
<dbReference type="RefSeq" id="WP_013721408.1">
    <property type="nucleotide sequence ID" value="NC_015422.1"/>
</dbReference>
<organism evidence="2 3">
    <name type="scientific">Alicycliphilus denitrificans (strain DSM 14773 / CIP 107495 / K601)</name>
    <dbReference type="NCBI Taxonomy" id="596154"/>
    <lineage>
        <taxon>Bacteria</taxon>
        <taxon>Pseudomonadati</taxon>
        <taxon>Pseudomonadota</taxon>
        <taxon>Betaproteobacteria</taxon>
        <taxon>Burkholderiales</taxon>
        <taxon>Comamonadaceae</taxon>
        <taxon>Alicycliphilus</taxon>
    </lineage>
</organism>
<dbReference type="PANTHER" id="PTHR45947:SF3">
    <property type="entry name" value="SULFOQUINOVOSYL TRANSFERASE SQD2"/>
    <property type="match status" value="1"/>
</dbReference>
<feature type="domain" description="Glycosyltransferase subfamily 4-like N-terminal" evidence="1">
    <location>
        <begin position="18"/>
        <end position="177"/>
    </location>
</feature>